<evidence type="ECO:0000256" key="4">
    <source>
        <dbReference type="ARBA" id="ARBA00008706"/>
    </source>
</evidence>
<dbReference type="GO" id="GO:0008108">
    <property type="term" value="F:UDP-glucose:hexose-1-phosphate uridylyltransferase activity"/>
    <property type="evidence" value="ECO:0007669"/>
    <property type="project" value="UniProtKB-UniRule"/>
</dbReference>
<evidence type="ECO:0000256" key="10">
    <source>
        <dbReference type="HAMAP-Rule" id="MF_00571"/>
    </source>
</evidence>
<comment type="similarity">
    <text evidence="4 10">Belongs to the galactose-1-phosphate uridylyltransferase type 2 family.</text>
</comment>
<proteinExistence type="inferred from homology"/>
<dbReference type="PIRSF" id="PIRSF006005">
    <property type="entry name" value="GalT_BS"/>
    <property type="match status" value="1"/>
</dbReference>
<dbReference type="Proteomes" id="UP000189941">
    <property type="component" value="Unassembled WGS sequence"/>
</dbReference>
<evidence type="ECO:0000256" key="8">
    <source>
        <dbReference type="ARBA" id="ARBA00023144"/>
    </source>
</evidence>
<evidence type="ECO:0000256" key="2">
    <source>
        <dbReference type="ARBA" id="ARBA00004496"/>
    </source>
</evidence>
<dbReference type="PROSITE" id="PS01163">
    <property type="entry name" value="GAL_P_UDP_TRANSF_II"/>
    <property type="match status" value="1"/>
</dbReference>
<dbReference type="Pfam" id="PF02744">
    <property type="entry name" value="GalP_UDP_tr_C"/>
    <property type="match status" value="1"/>
</dbReference>
<dbReference type="NCBIfam" id="TIGR01239">
    <property type="entry name" value="galT_2"/>
    <property type="match status" value="1"/>
</dbReference>
<dbReference type="AlphaFoldDB" id="A0A1T4KDH9"/>
<evidence type="ECO:0000256" key="1">
    <source>
        <dbReference type="ARBA" id="ARBA00001107"/>
    </source>
</evidence>
<keyword evidence="5 10" id="KW-0963">Cytoplasm</keyword>
<dbReference type="HAMAP" id="MF_00571">
    <property type="entry name" value="GalP_UDP_trans"/>
    <property type="match status" value="1"/>
</dbReference>
<dbReference type="EC" id="2.7.7.12" evidence="10"/>
<keyword evidence="7 10" id="KW-0548">Nucleotidyltransferase</keyword>
<dbReference type="EMBL" id="FUWO01000004">
    <property type="protein sequence ID" value="SJZ40482.1"/>
    <property type="molecule type" value="Genomic_DNA"/>
</dbReference>
<evidence type="ECO:0000313" key="13">
    <source>
        <dbReference type="EMBL" id="SJZ40482.1"/>
    </source>
</evidence>
<gene>
    <name evidence="10" type="primary">galT</name>
    <name evidence="13" type="ORF">SAMN02746011_00694</name>
</gene>
<dbReference type="PANTHER" id="PTHR39191:SF1">
    <property type="entry name" value="DUF4922 DOMAIN-CONTAINING PROTEIN"/>
    <property type="match status" value="1"/>
</dbReference>
<accession>A0A1T4KDH9</accession>
<dbReference type="NCBIfam" id="NF003629">
    <property type="entry name" value="PRK05270.1-2"/>
    <property type="match status" value="1"/>
</dbReference>
<dbReference type="InterPro" id="IPR005849">
    <property type="entry name" value="GalP_Utransf_N"/>
</dbReference>
<name>A0A1T4KDH9_9LACT</name>
<keyword evidence="6 10" id="KW-0808">Transferase</keyword>
<evidence type="ECO:0000259" key="12">
    <source>
        <dbReference type="Pfam" id="PF02744"/>
    </source>
</evidence>
<evidence type="ECO:0000256" key="7">
    <source>
        <dbReference type="ARBA" id="ARBA00022695"/>
    </source>
</evidence>
<comment type="pathway">
    <text evidence="3 10">Carbohydrate metabolism; galactose metabolism.</text>
</comment>
<evidence type="ECO:0000256" key="6">
    <source>
        <dbReference type="ARBA" id="ARBA00022679"/>
    </source>
</evidence>
<dbReference type="OrthoDB" id="2293at2"/>
<evidence type="ECO:0000256" key="5">
    <source>
        <dbReference type="ARBA" id="ARBA00022490"/>
    </source>
</evidence>
<dbReference type="InterPro" id="IPR000766">
    <property type="entry name" value="GalP_uridyl_Trfase_II"/>
</dbReference>
<dbReference type="Pfam" id="PF01087">
    <property type="entry name" value="GalP_UDP_transf"/>
    <property type="match status" value="1"/>
</dbReference>
<sequence length="497" mass="57335">MQINISSVIRAFVNSAIEQGWVDSLDRIYTTNRLMSLIQINELEEGVSDSNDLLSLMDQLTQYAIEQGIIENISYQREQFEAAVMDLLTPSPSQLNNKFWELYQNNPADATDYFYELSKSNDYIKTRNIAKNIQFNAPYKNYGNLDITINLSKPEKDPKEIALAKNAKQSNYPLCLLCMENEGYQGRNNHPARQQHRLVRLNLNDRHYGMQYSPYVYYNEHSIFLSEDHTPMKIDRKAMDNLLAIVEQLPHYFAGSNADLPIVGGSILAHDHYQGGRYTFPMEKANAYQTIKLNAFPSLKVELVEWPMSVIRLNGANREEVATAGEALLNFWRNYSDESVDVLAYTDDTPHNTVTPVARRRNTNFELDIVLRNNRTNEAHPDGIFHPHQDVQHIKKENIGLIEVMGLAILPPRLVNEIDIIKAYLLNQADLNQVAEYHQTWAKELKNKEYDETTIDRFIEQAITNKFGRVLEDAGVFKQDEYGRQAMLRFIDAFNQQ</sequence>
<comment type="catalytic activity">
    <reaction evidence="1 10">
        <text>alpha-D-galactose 1-phosphate + UDP-alpha-D-glucose = alpha-D-glucose 1-phosphate + UDP-alpha-D-galactose</text>
        <dbReference type="Rhea" id="RHEA:13989"/>
        <dbReference type="ChEBI" id="CHEBI:58336"/>
        <dbReference type="ChEBI" id="CHEBI:58601"/>
        <dbReference type="ChEBI" id="CHEBI:58885"/>
        <dbReference type="ChEBI" id="CHEBI:66914"/>
        <dbReference type="EC" id="2.7.7.12"/>
    </reaction>
</comment>
<comment type="subcellular location">
    <subcellularLocation>
        <location evidence="2 10">Cytoplasm</location>
    </subcellularLocation>
</comment>
<keyword evidence="8 10" id="KW-0299">Galactose metabolism</keyword>
<dbReference type="GO" id="GO:0005737">
    <property type="term" value="C:cytoplasm"/>
    <property type="evidence" value="ECO:0007669"/>
    <property type="project" value="UniProtKB-SubCell"/>
</dbReference>
<evidence type="ECO:0000313" key="14">
    <source>
        <dbReference type="Proteomes" id="UP000189941"/>
    </source>
</evidence>
<dbReference type="PANTHER" id="PTHR39191">
    <property type="entry name" value="GALACTOSE-1-PHOSPHATE URIDYLYLTRANSFERASE"/>
    <property type="match status" value="1"/>
</dbReference>
<organism evidence="13 14">
    <name type="scientific">Globicatella sulfidifaciens DSM 15739</name>
    <dbReference type="NCBI Taxonomy" id="1121925"/>
    <lineage>
        <taxon>Bacteria</taxon>
        <taxon>Bacillati</taxon>
        <taxon>Bacillota</taxon>
        <taxon>Bacilli</taxon>
        <taxon>Lactobacillales</taxon>
        <taxon>Aerococcaceae</taxon>
        <taxon>Globicatella</taxon>
    </lineage>
</organism>
<dbReference type="InterPro" id="IPR023425">
    <property type="entry name" value="GalP_uridyl_Trfase_II_CS"/>
</dbReference>
<dbReference type="GO" id="GO:0006012">
    <property type="term" value="P:galactose metabolic process"/>
    <property type="evidence" value="ECO:0007669"/>
    <property type="project" value="UniProtKB-UniRule"/>
</dbReference>
<feature type="domain" description="Galactose-1-phosphate uridyl transferase C-terminal" evidence="12">
    <location>
        <begin position="247"/>
        <end position="442"/>
    </location>
</feature>
<keyword evidence="14" id="KW-1185">Reference proteome</keyword>
<evidence type="ECO:0000256" key="3">
    <source>
        <dbReference type="ARBA" id="ARBA00004947"/>
    </source>
</evidence>
<evidence type="ECO:0000259" key="11">
    <source>
        <dbReference type="Pfam" id="PF01087"/>
    </source>
</evidence>
<dbReference type="UniPathway" id="UPA00214"/>
<reference evidence="14" key="1">
    <citation type="submission" date="2017-02" db="EMBL/GenBank/DDBJ databases">
        <authorList>
            <person name="Varghese N."/>
            <person name="Submissions S."/>
        </authorList>
    </citation>
    <scope>NUCLEOTIDE SEQUENCE [LARGE SCALE GENOMIC DNA]</scope>
    <source>
        <strain evidence="14">DSM 15739</strain>
    </source>
</reference>
<protein>
    <recommendedName>
        <fullName evidence="10">Galactose-1-phosphate uridylyltransferase</fullName>
        <shortName evidence="10">Gal-1-P uridylyltransferase</shortName>
        <ecNumber evidence="10">2.7.7.12</ecNumber>
    </recommendedName>
    <alternativeName>
        <fullName evidence="10">UDP-glucose--hexose-1-phosphate uridylyltransferase</fullName>
    </alternativeName>
</protein>
<keyword evidence="9 10" id="KW-0119">Carbohydrate metabolism</keyword>
<dbReference type="STRING" id="1121925.SAMN02746011_00694"/>
<dbReference type="InterPro" id="IPR005850">
    <property type="entry name" value="GalP_Utransf_C"/>
</dbReference>
<evidence type="ECO:0000256" key="9">
    <source>
        <dbReference type="ARBA" id="ARBA00023277"/>
    </source>
</evidence>
<feature type="domain" description="Galactose-1-phosphate uridyl transferase N-terminal" evidence="11">
    <location>
        <begin position="23"/>
        <end position="231"/>
    </location>
</feature>